<evidence type="ECO:0000313" key="4">
    <source>
        <dbReference type="Proteomes" id="UP000551758"/>
    </source>
</evidence>
<evidence type="ECO:0000256" key="2">
    <source>
        <dbReference type="ARBA" id="ARBA00023274"/>
    </source>
</evidence>
<evidence type="ECO:0000256" key="1">
    <source>
        <dbReference type="ARBA" id="ARBA00022980"/>
    </source>
</evidence>
<reference evidence="3 4" key="1">
    <citation type="journal article" date="2020" name="Mol. Biol. Evol.">
        <title>Interspecific Gene Flow and the Evolution of Specialization in Black and White Rhinoceros.</title>
        <authorList>
            <person name="Moodley Y."/>
            <person name="Westbury M.V."/>
            <person name="Russo I.M."/>
            <person name="Gopalakrishnan S."/>
            <person name="Rakotoarivelo A."/>
            <person name="Olsen R.A."/>
            <person name="Prost S."/>
            <person name="Tunstall T."/>
            <person name="Ryder O.A."/>
            <person name="Dalen L."/>
            <person name="Bruford M.W."/>
        </authorList>
    </citation>
    <scope>NUCLEOTIDE SEQUENCE [LARGE SCALE GENOMIC DNA]</scope>
    <source>
        <strain evidence="3">SBR-YM</strain>
        <tissue evidence="3">Skin</tissue>
    </source>
</reference>
<dbReference type="InterPro" id="IPR000552">
    <property type="entry name" value="Ribosomal_eL44"/>
</dbReference>
<dbReference type="GO" id="GO:0005840">
    <property type="term" value="C:ribosome"/>
    <property type="evidence" value="ECO:0007669"/>
    <property type="project" value="UniProtKB-KW"/>
</dbReference>
<sequence length="74" mass="8678">MTQYKKAKDSHVFKESSVTTGSKVAMKKAKATMKIVLRLECIESKYRSKRMLAIKRRKHFKLGRDKIEGQMIQF</sequence>
<dbReference type="Proteomes" id="UP000551758">
    <property type="component" value="Unassembled WGS sequence"/>
</dbReference>
<organism evidence="3 4">
    <name type="scientific">Diceros bicornis minor</name>
    <name type="common">South-central black rhinoceros</name>
    <dbReference type="NCBI Taxonomy" id="77932"/>
    <lineage>
        <taxon>Eukaryota</taxon>
        <taxon>Metazoa</taxon>
        <taxon>Chordata</taxon>
        <taxon>Craniata</taxon>
        <taxon>Vertebrata</taxon>
        <taxon>Euteleostomi</taxon>
        <taxon>Mammalia</taxon>
        <taxon>Eutheria</taxon>
        <taxon>Laurasiatheria</taxon>
        <taxon>Perissodactyla</taxon>
        <taxon>Rhinocerotidae</taxon>
        <taxon>Diceros</taxon>
    </lineage>
</organism>
<dbReference type="Gene3D" id="3.10.450.80">
    <property type="match status" value="1"/>
</dbReference>
<dbReference type="EMBL" id="JACDTQ010002517">
    <property type="protein sequence ID" value="KAF5917722.1"/>
    <property type="molecule type" value="Genomic_DNA"/>
</dbReference>
<keyword evidence="1" id="KW-0689">Ribosomal protein</keyword>
<accession>A0A7J7EPJ0</accession>
<name>A0A7J7EPJ0_DICBM</name>
<dbReference type="InterPro" id="IPR053708">
    <property type="entry name" value="Ribosomal_LSU_eL42"/>
</dbReference>
<evidence type="ECO:0000313" key="3">
    <source>
        <dbReference type="EMBL" id="KAF5917722.1"/>
    </source>
</evidence>
<keyword evidence="2" id="KW-0687">Ribonucleoprotein</keyword>
<dbReference type="GO" id="GO:1990904">
    <property type="term" value="C:ribonucleoprotein complex"/>
    <property type="evidence" value="ECO:0007669"/>
    <property type="project" value="UniProtKB-KW"/>
</dbReference>
<comment type="caution">
    <text evidence="3">The sequence shown here is derived from an EMBL/GenBank/DDBJ whole genome shotgun (WGS) entry which is preliminary data.</text>
</comment>
<keyword evidence="4" id="KW-1185">Reference proteome</keyword>
<dbReference type="GO" id="GO:0006412">
    <property type="term" value="P:translation"/>
    <property type="evidence" value="ECO:0007669"/>
    <property type="project" value="InterPro"/>
</dbReference>
<gene>
    <name evidence="3" type="ORF">HPG69_013559</name>
</gene>
<dbReference type="PANTHER" id="PTHR10369">
    <property type="entry name" value="60S RIBOSOMAL PROTEIN L36A/L44"/>
    <property type="match status" value="1"/>
</dbReference>
<protein>
    <submittedName>
        <fullName evidence="3">Uncharacterized protein</fullName>
    </submittedName>
</protein>
<dbReference type="AlphaFoldDB" id="A0A7J7EPJ0"/>
<dbReference type="GO" id="GO:0003735">
    <property type="term" value="F:structural constituent of ribosome"/>
    <property type="evidence" value="ECO:0007669"/>
    <property type="project" value="InterPro"/>
</dbReference>
<proteinExistence type="predicted"/>